<feature type="transmembrane region" description="Helical" evidence="1">
    <location>
        <begin position="45"/>
        <end position="61"/>
    </location>
</feature>
<proteinExistence type="predicted"/>
<evidence type="ECO:0000256" key="1">
    <source>
        <dbReference type="SAM" id="Phobius"/>
    </source>
</evidence>
<dbReference type="RefSeq" id="WP_103395070.1">
    <property type="nucleotide sequence ID" value="NZ_MUJK01000003.1"/>
</dbReference>
<gene>
    <name evidence="2" type="ORF">B0D71_12525</name>
</gene>
<keyword evidence="1" id="KW-1133">Transmembrane helix</keyword>
<keyword evidence="1" id="KW-0812">Transmembrane</keyword>
<name>A0A2S3VQR2_9PSED</name>
<evidence type="ECO:0000313" key="3">
    <source>
        <dbReference type="Proteomes" id="UP000237440"/>
    </source>
</evidence>
<accession>A0A2S3VQR2</accession>
<feature type="transmembrane region" description="Helical" evidence="1">
    <location>
        <begin position="127"/>
        <end position="148"/>
    </location>
</feature>
<sequence length="151" mass="16407">MSIDMQLQVTASLLRRGDSLDRLSTGLTLLGALLGLSQFVLSNPGVWGVTCGSGLLVLGLWQKYWAVRVAFDADLFQHLAQRAANLDERTQALDQALTALNLQPADRSDRPWNQRIAGALTLLRRQALLVAAQVLLTLVFIFAGPWLAVAG</sequence>
<dbReference type="AlphaFoldDB" id="A0A2S3VQR2"/>
<dbReference type="OrthoDB" id="7030137at2"/>
<reference evidence="3" key="1">
    <citation type="submission" date="2017-02" db="EMBL/GenBank/DDBJ databases">
        <authorList>
            <person name="Furmanczyk E.M."/>
        </authorList>
    </citation>
    <scope>NUCLEOTIDE SEQUENCE [LARGE SCALE GENOMIC DNA]</scope>
    <source>
        <strain evidence="3">AP3_22</strain>
    </source>
</reference>
<dbReference type="EMBL" id="MUJK01000003">
    <property type="protein sequence ID" value="POF42257.1"/>
    <property type="molecule type" value="Genomic_DNA"/>
</dbReference>
<evidence type="ECO:0000313" key="2">
    <source>
        <dbReference type="EMBL" id="POF42257.1"/>
    </source>
</evidence>
<dbReference type="Proteomes" id="UP000237440">
    <property type="component" value="Unassembled WGS sequence"/>
</dbReference>
<organism evidence="2 3">
    <name type="scientific">Pseudomonas laurylsulfativorans</name>
    <dbReference type="NCBI Taxonomy" id="1943631"/>
    <lineage>
        <taxon>Bacteria</taxon>
        <taxon>Pseudomonadati</taxon>
        <taxon>Pseudomonadota</taxon>
        <taxon>Gammaproteobacteria</taxon>
        <taxon>Pseudomonadales</taxon>
        <taxon>Pseudomonadaceae</taxon>
        <taxon>Pseudomonas</taxon>
    </lineage>
</organism>
<keyword evidence="3" id="KW-1185">Reference proteome</keyword>
<keyword evidence="1" id="KW-0472">Membrane</keyword>
<protein>
    <submittedName>
        <fullName evidence="2">Uncharacterized protein</fullName>
    </submittedName>
</protein>
<comment type="caution">
    <text evidence="2">The sequence shown here is derived from an EMBL/GenBank/DDBJ whole genome shotgun (WGS) entry which is preliminary data.</text>
</comment>